<dbReference type="Pfam" id="PF03235">
    <property type="entry name" value="GmrSD_N"/>
    <property type="match status" value="1"/>
</dbReference>
<name>A0ABX7FJM5_BRECH</name>
<dbReference type="InterPro" id="IPR004919">
    <property type="entry name" value="GmrSD_N"/>
</dbReference>
<feature type="domain" description="GmrSD restriction endonucleases N-terminal" evidence="1">
    <location>
        <begin position="10"/>
        <end position="222"/>
    </location>
</feature>
<accession>A0ABX7FJM5</accession>
<feature type="domain" description="GmrSD restriction endonucleases C-terminal" evidence="2">
    <location>
        <begin position="413"/>
        <end position="547"/>
    </location>
</feature>
<evidence type="ECO:0000259" key="1">
    <source>
        <dbReference type="Pfam" id="PF03235"/>
    </source>
</evidence>
<reference evidence="4 5" key="1">
    <citation type="submission" date="2021-01" db="EMBL/GenBank/DDBJ databases">
        <title>Identification of strong promoters based on the transcriptome of Brevibacillus choshinensis.</title>
        <authorList>
            <person name="Yao D."/>
            <person name="Zhang K."/>
            <person name="Wu J."/>
        </authorList>
    </citation>
    <scope>NUCLEOTIDE SEQUENCE [LARGE SCALE GENOMIC DNA]</scope>
    <source>
        <strain evidence="4 5">HPD31-SP3</strain>
    </source>
</reference>
<dbReference type="PANTHER" id="PTHR35149">
    <property type="entry name" value="SLL5132 PROTEIN"/>
    <property type="match status" value="1"/>
</dbReference>
<dbReference type="InterPro" id="IPR011089">
    <property type="entry name" value="GmrSD_C"/>
</dbReference>
<evidence type="ECO:0000313" key="5">
    <source>
        <dbReference type="Proteomes" id="UP000596248"/>
    </source>
</evidence>
<dbReference type="Pfam" id="PF18899">
    <property type="entry name" value="DUF5655"/>
    <property type="match status" value="1"/>
</dbReference>
<feature type="domain" description="DUF5655" evidence="3">
    <location>
        <begin position="589"/>
        <end position="689"/>
    </location>
</feature>
<dbReference type="RefSeq" id="WP_203353047.1">
    <property type="nucleotide sequence ID" value="NZ_CP069127.1"/>
</dbReference>
<gene>
    <name evidence="4" type="ORF">JNE38_20690</name>
</gene>
<dbReference type="Proteomes" id="UP000596248">
    <property type="component" value="Chromosome"/>
</dbReference>
<evidence type="ECO:0000313" key="4">
    <source>
        <dbReference type="EMBL" id="QRG65978.1"/>
    </source>
</evidence>
<proteinExistence type="predicted"/>
<sequence>MKAVETNLLKFLQGTKQFIIPIYQRKYSWTINQCRQLWNDIVRSAEDENVKGHFVGSIVYIERGLYQISSVPQLLVIDGQQRMTTLTLFLLALGKAIEESDQPCDITKKKIMNYYLVNNDEEGELYHKLILTKSDKDTLINLISDKKLRDEYSQRVYENFTFFLEVIKKSEIDLNKLYQGIAKLIVVDISLDRDHDNPQLIFESLNSTGLDLSQADLIRNFVLMKLEPKEQTDLYTEYWYPMERSFGNLNDSALFDRFMRDYLTVKTGKIPNILDVYAVFKDYVYHHSEQTVKDIIEDIYRFSKHFVKLAFQTEKDKSINQVLVDINTLKVDVSYPFLLEVYDDYEHQKLSKEDFIAILKLVEAYVFRRAICGVATNSLNKTFATIIKEIDKESYLESTTAVFLLKESHRRFPKNEEFVQELVIKDVYNFRNRNYLLRELENFNRKEIVDIESYTIEHIMPQNQNLSSEWRQDLGANWEEVHRTYLHTLGNLTLTRYNSELSDRPFKDKRDLEGGFADSPLRLNKGLGKLDVWNEDEITKRARLLADQALQVWEYPQFSNDLLSKYTKKDSEGEAVTYTINDHPELQGEMLALFEELSKRICNLDSSVRMEFKKLYIAFKTTTNFVDIVPQKSKLRLSLNMAFHEINDPQGICKDVSNVGRWGNGDVEIGVSSVDDIEYTMFLIKQSFEKHRDDE</sequence>
<dbReference type="Pfam" id="PF07510">
    <property type="entry name" value="GmrSD_C"/>
    <property type="match status" value="1"/>
</dbReference>
<keyword evidence="5" id="KW-1185">Reference proteome</keyword>
<evidence type="ECO:0000259" key="3">
    <source>
        <dbReference type="Pfam" id="PF18899"/>
    </source>
</evidence>
<dbReference type="InterPro" id="IPR043714">
    <property type="entry name" value="DUF5655"/>
</dbReference>
<protein>
    <submittedName>
        <fullName evidence="4">DUF262 domain-containing protein</fullName>
    </submittedName>
</protein>
<dbReference type="PANTHER" id="PTHR35149:SF2">
    <property type="entry name" value="DUF262 DOMAIN-CONTAINING PROTEIN"/>
    <property type="match status" value="1"/>
</dbReference>
<dbReference type="EMBL" id="CP069127">
    <property type="protein sequence ID" value="QRG65978.1"/>
    <property type="molecule type" value="Genomic_DNA"/>
</dbReference>
<organism evidence="4 5">
    <name type="scientific">Brevibacillus choshinensis</name>
    <dbReference type="NCBI Taxonomy" id="54911"/>
    <lineage>
        <taxon>Bacteria</taxon>
        <taxon>Bacillati</taxon>
        <taxon>Bacillota</taxon>
        <taxon>Bacilli</taxon>
        <taxon>Bacillales</taxon>
        <taxon>Paenibacillaceae</taxon>
        <taxon>Brevibacillus</taxon>
    </lineage>
</organism>
<evidence type="ECO:0000259" key="2">
    <source>
        <dbReference type="Pfam" id="PF07510"/>
    </source>
</evidence>